<feature type="region of interest" description="Disordered" evidence="1">
    <location>
        <begin position="1"/>
        <end position="28"/>
    </location>
</feature>
<comment type="caution">
    <text evidence="3">The sequence shown here is derived from an EMBL/GenBank/DDBJ whole genome shotgun (WGS) entry which is preliminary data.</text>
</comment>
<evidence type="ECO:0000313" key="3">
    <source>
        <dbReference type="EMBL" id="KAL0006563.1"/>
    </source>
</evidence>
<proteinExistence type="predicted"/>
<dbReference type="PANTHER" id="PTHR33143">
    <property type="entry name" value="F16F4.1 PROTEIN-RELATED"/>
    <property type="match status" value="1"/>
</dbReference>
<feature type="compositionally biased region" description="Polar residues" evidence="1">
    <location>
        <begin position="11"/>
        <end position="21"/>
    </location>
</feature>
<evidence type="ECO:0000256" key="1">
    <source>
        <dbReference type="SAM" id="MobiDB-lite"/>
    </source>
</evidence>
<dbReference type="PANTHER" id="PTHR33143:SF74">
    <property type="entry name" value="VQ MOTIF-CONTAINING PROTEIN 18"/>
    <property type="match status" value="1"/>
</dbReference>
<gene>
    <name evidence="3" type="ORF">SO802_008065</name>
</gene>
<dbReference type="AlphaFoldDB" id="A0AAW2DA83"/>
<evidence type="ECO:0000259" key="2">
    <source>
        <dbReference type="Pfam" id="PF05678"/>
    </source>
</evidence>
<dbReference type="Pfam" id="PF05678">
    <property type="entry name" value="VQ"/>
    <property type="match status" value="1"/>
</dbReference>
<evidence type="ECO:0000313" key="4">
    <source>
        <dbReference type="Proteomes" id="UP001459277"/>
    </source>
</evidence>
<organism evidence="3 4">
    <name type="scientific">Lithocarpus litseifolius</name>
    <dbReference type="NCBI Taxonomy" id="425828"/>
    <lineage>
        <taxon>Eukaryota</taxon>
        <taxon>Viridiplantae</taxon>
        <taxon>Streptophyta</taxon>
        <taxon>Embryophyta</taxon>
        <taxon>Tracheophyta</taxon>
        <taxon>Spermatophyta</taxon>
        <taxon>Magnoliopsida</taxon>
        <taxon>eudicotyledons</taxon>
        <taxon>Gunneridae</taxon>
        <taxon>Pentapetalae</taxon>
        <taxon>rosids</taxon>
        <taxon>fabids</taxon>
        <taxon>Fagales</taxon>
        <taxon>Fagaceae</taxon>
        <taxon>Lithocarpus</taxon>
    </lineage>
</organism>
<dbReference type="GO" id="GO:0005634">
    <property type="term" value="C:nucleus"/>
    <property type="evidence" value="ECO:0007669"/>
    <property type="project" value="TreeGrafter"/>
</dbReference>
<protein>
    <recommendedName>
        <fullName evidence="2">VQ domain-containing protein</fullName>
    </recommendedName>
</protein>
<feature type="non-terminal residue" evidence="3">
    <location>
        <position position="1"/>
    </location>
</feature>
<dbReference type="Proteomes" id="UP001459277">
    <property type="component" value="Unassembled WGS sequence"/>
</dbReference>
<dbReference type="InterPro" id="IPR008889">
    <property type="entry name" value="VQ"/>
</dbReference>
<name>A0AAW2DA83_9ROSI</name>
<sequence>CKKMMKPHSCKPSSAASTQLSMHKHSREISKLKPKIRIIQIYAPEVIKTEPANFRELVQRLTGKPAEMMKSNRNSTTCSTTTSPPSKNIMSFYREPSCSTIEMHDAFANLQNGVRIKEEDEEEFWRNENLNGFFDGFSDLDGFIEELS</sequence>
<keyword evidence="4" id="KW-1185">Reference proteome</keyword>
<feature type="domain" description="VQ" evidence="2">
    <location>
        <begin position="41"/>
        <end position="66"/>
    </location>
</feature>
<dbReference type="InterPro" id="IPR039607">
    <property type="entry name" value="VQ_8/17/18/20/21/25"/>
</dbReference>
<accession>A0AAW2DA83</accession>
<dbReference type="EMBL" id="JAZDWU010000003">
    <property type="protein sequence ID" value="KAL0006563.1"/>
    <property type="molecule type" value="Genomic_DNA"/>
</dbReference>
<reference evidence="3 4" key="1">
    <citation type="submission" date="2024-01" db="EMBL/GenBank/DDBJ databases">
        <title>A telomere-to-telomere, gap-free genome of sweet tea (Lithocarpus litseifolius).</title>
        <authorList>
            <person name="Zhou J."/>
        </authorList>
    </citation>
    <scope>NUCLEOTIDE SEQUENCE [LARGE SCALE GENOMIC DNA]</scope>
    <source>
        <strain evidence="3">Zhou-2022a</strain>
        <tissue evidence="3">Leaf</tissue>
    </source>
</reference>